<feature type="region of interest" description="Disordered" evidence="1">
    <location>
        <begin position="402"/>
        <end position="421"/>
    </location>
</feature>
<gene>
    <name evidence="2" type="ORF">ACJRO7_034242</name>
</gene>
<evidence type="ECO:0000256" key="1">
    <source>
        <dbReference type="SAM" id="MobiDB-lite"/>
    </source>
</evidence>
<evidence type="ECO:0000313" key="2">
    <source>
        <dbReference type="EMBL" id="KAL3721867.1"/>
    </source>
</evidence>
<evidence type="ECO:0000313" key="3">
    <source>
        <dbReference type="Proteomes" id="UP001634007"/>
    </source>
</evidence>
<reference evidence="2 3" key="1">
    <citation type="submission" date="2024-11" db="EMBL/GenBank/DDBJ databases">
        <title>Chromosome-level genome assembly of Eucalyptus globulus Labill. provides insights into its genome evolution.</title>
        <authorList>
            <person name="Li X."/>
        </authorList>
    </citation>
    <scope>NUCLEOTIDE SEQUENCE [LARGE SCALE GENOMIC DNA]</scope>
    <source>
        <strain evidence="2">CL2024</strain>
        <tissue evidence="2">Fresh tender leaves</tissue>
    </source>
</reference>
<comment type="caution">
    <text evidence="2">The sequence shown here is derived from an EMBL/GenBank/DDBJ whole genome shotgun (WGS) entry which is preliminary data.</text>
</comment>
<feature type="compositionally biased region" description="Basic residues" evidence="1">
    <location>
        <begin position="448"/>
        <end position="457"/>
    </location>
</feature>
<dbReference type="Proteomes" id="UP001634007">
    <property type="component" value="Unassembled WGS sequence"/>
</dbReference>
<dbReference type="EMBL" id="JBJKBG010000009">
    <property type="protein sequence ID" value="KAL3721867.1"/>
    <property type="molecule type" value="Genomic_DNA"/>
</dbReference>
<sequence>MDGKSSSELSLPWFWIIEYLAKFEQVKPSLLHGIIKAAPELPAHLGKNMEEVVSLRCLEELCGPRNGSMNSTWSSLGSKAKIDTSKSCKNGSASDLEVTANELLKWDLHSFLMHKRTSVPKTALEEGRLADVCHLNRTVIHNGGHTGLTCAPDVGDTYAPNTVDEPNLVSRSTNHVEPLVGDDGIRKCLPTKRNHTDVHAENIERNCNKDQHHDAHSDAKRAKQQDSDEIKDREESPINDGCFDREVANLVKDHMGAVDDDQSLEGDGRHYVQPRTWFSVDDPKRVHDSIEKTKNSESARASEWGQTFTSHAEDYVVHVVGMICPVMVMNIEKSRQHPITLMFSKTHFGDLYDPIYMIRYNDPEASQHQVNLSRAEERTGREIPHLSKKDLNKQPIERRKCPNPFLTTSPTPNHPLPAGKKPCKSPLIEMEYFGVRTQTIISEIIHSGKPKARRASSKKSQSTVS</sequence>
<accession>A0ABD3J8D1</accession>
<organism evidence="2 3">
    <name type="scientific">Eucalyptus globulus</name>
    <name type="common">Tasmanian blue gum</name>
    <dbReference type="NCBI Taxonomy" id="34317"/>
    <lineage>
        <taxon>Eukaryota</taxon>
        <taxon>Viridiplantae</taxon>
        <taxon>Streptophyta</taxon>
        <taxon>Embryophyta</taxon>
        <taxon>Tracheophyta</taxon>
        <taxon>Spermatophyta</taxon>
        <taxon>Magnoliopsida</taxon>
        <taxon>eudicotyledons</taxon>
        <taxon>Gunneridae</taxon>
        <taxon>Pentapetalae</taxon>
        <taxon>rosids</taxon>
        <taxon>malvids</taxon>
        <taxon>Myrtales</taxon>
        <taxon>Myrtaceae</taxon>
        <taxon>Myrtoideae</taxon>
        <taxon>Eucalypteae</taxon>
        <taxon>Eucalyptus</taxon>
    </lineage>
</organism>
<dbReference type="AlphaFoldDB" id="A0ABD3J8D1"/>
<name>A0ABD3J8D1_EUCGL</name>
<dbReference type="PANTHER" id="PTHR47863">
    <property type="entry name" value="RING/FYVE/PHD ZINC FINGER SUPERFAMILY PROTEIN"/>
    <property type="match status" value="1"/>
</dbReference>
<feature type="region of interest" description="Disordered" evidence="1">
    <location>
        <begin position="205"/>
        <end position="240"/>
    </location>
</feature>
<dbReference type="PANTHER" id="PTHR47863:SF4">
    <property type="entry name" value="RING_FYVE_PHD ZINC FINGER SUPERFAMILY PROTEIN"/>
    <property type="match status" value="1"/>
</dbReference>
<keyword evidence="3" id="KW-1185">Reference proteome</keyword>
<protein>
    <submittedName>
        <fullName evidence="2">Uncharacterized protein</fullName>
    </submittedName>
</protein>
<feature type="region of interest" description="Disordered" evidence="1">
    <location>
        <begin position="444"/>
        <end position="465"/>
    </location>
</feature>
<proteinExistence type="predicted"/>